<dbReference type="GO" id="GO:0005829">
    <property type="term" value="C:cytosol"/>
    <property type="evidence" value="ECO:0007669"/>
    <property type="project" value="TreeGrafter"/>
</dbReference>
<evidence type="ECO:0000256" key="1">
    <source>
        <dbReference type="ARBA" id="ARBA00004117"/>
    </source>
</evidence>
<evidence type="ECO:0000259" key="7">
    <source>
        <dbReference type="Pfam" id="PF06429"/>
    </source>
</evidence>
<name>Q07TK1_RHOP5</name>
<keyword evidence="4 5" id="KW-0975">Bacterial flagellum</keyword>
<evidence type="ECO:0000259" key="6">
    <source>
        <dbReference type="Pfam" id="PF00460"/>
    </source>
</evidence>
<dbReference type="Pfam" id="PF00460">
    <property type="entry name" value="Flg_bb_rod"/>
    <property type="match status" value="1"/>
</dbReference>
<gene>
    <name evidence="10" type="ordered locus">RPE_0777</name>
</gene>
<comment type="function">
    <text evidence="5">A flexible structure which links the flagellar filament to the drive apparatus in the basal body.</text>
</comment>
<comment type="subcellular location">
    <subcellularLocation>
        <location evidence="1 5">Bacterial flagellum basal body</location>
    </subcellularLocation>
</comment>
<feature type="domain" description="Flagellar hook protein FlgE/F/G-like D1" evidence="9">
    <location>
        <begin position="86"/>
        <end position="137"/>
    </location>
</feature>
<dbReference type="InterPro" id="IPR037058">
    <property type="entry name" value="Falgellar_hook_FlgE_sf"/>
</dbReference>
<evidence type="ECO:0000259" key="8">
    <source>
        <dbReference type="Pfam" id="PF07559"/>
    </source>
</evidence>
<evidence type="ECO:0000256" key="4">
    <source>
        <dbReference type="ARBA" id="ARBA00023143"/>
    </source>
</evidence>
<dbReference type="HOGENOM" id="CLU_013687_2_3_5"/>
<sequence>MSLTGALSSAISALNSQSQSLAMISDNIANSQTVGYKTTSALFDSLVTSSSSASSYSSGGVTVLSKSNISSQGLLTTTTSSTDIGISGNGFFPVSTALNGGSTLYTRAGSFTIDDSGYMVNASGAYLLGWRTDADGNVVGGTGSGDLVPIDTNIAATSGSATTETTVALNLPADAAVNDTFTSSMPLYDSLGTANSMQITWEKTADNTWTASVANPTLTSDSTKTTGTASGTITITFNSDGSLKSTSSPTAFSVSGWTTGAANSTITLDLGTIGGIDGLTQKSSGSTTPAIDLTSIESDGSAYGKLSSVAVGDDGKVNATYSNGTTISLYKIPVATFAAPDQLQVKSNGLYAATADSGTAIVQQSGSNGAGTIQGGKLEASTADTNTEFSNMISAQQAYSAASQVITAVNEMFDTLISAVR</sequence>
<dbReference type="PANTHER" id="PTHR30435:SF1">
    <property type="entry name" value="FLAGELLAR HOOK PROTEIN FLGE"/>
    <property type="match status" value="1"/>
</dbReference>
<evidence type="ECO:0000256" key="3">
    <source>
        <dbReference type="ARBA" id="ARBA00019015"/>
    </source>
</evidence>
<dbReference type="STRING" id="316055.RPE_0777"/>
<dbReference type="SUPFAM" id="SSF117143">
    <property type="entry name" value="Flagellar hook protein flgE"/>
    <property type="match status" value="1"/>
</dbReference>
<proteinExistence type="inferred from homology"/>
<evidence type="ECO:0000313" key="10">
    <source>
        <dbReference type="EMBL" id="ABJ04733.1"/>
    </source>
</evidence>
<dbReference type="Pfam" id="PF06429">
    <property type="entry name" value="Flg_bbr_C"/>
    <property type="match status" value="1"/>
</dbReference>
<dbReference type="PANTHER" id="PTHR30435">
    <property type="entry name" value="FLAGELLAR PROTEIN"/>
    <property type="match status" value="1"/>
</dbReference>
<dbReference type="GO" id="GO:0071978">
    <property type="term" value="P:bacterial-type flagellum-dependent swarming motility"/>
    <property type="evidence" value="ECO:0007669"/>
    <property type="project" value="TreeGrafter"/>
</dbReference>
<dbReference type="GO" id="GO:0009424">
    <property type="term" value="C:bacterial-type flagellum hook"/>
    <property type="evidence" value="ECO:0007669"/>
    <property type="project" value="TreeGrafter"/>
</dbReference>
<dbReference type="InterPro" id="IPR053967">
    <property type="entry name" value="LlgE_F_G-like_D1"/>
</dbReference>
<organism evidence="10">
    <name type="scientific">Rhodopseudomonas palustris (strain BisA53)</name>
    <dbReference type="NCBI Taxonomy" id="316055"/>
    <lineage>
        <taxon>Bacteria</taxon>
        <taxon>Pseudomonadati</taxon>
        <taxon>Pseudomonadota</taxon>
        <taxon>Alphaproteobacteria</taxon>
        <taxon>Hyphomicrobiales</taxon>
        <taxon>Nitrobacteraceae</taxon>
        <taxon>Rhodopseudomonas</taxon>
    </lineage>
</organism>
<dbReference type="InterPro" id="IPR020013">
    <property type="entry name" value="Flagellar_FlgE/F/G"/>
</dbReference>
<dbReference type="AlphaFoldDB" id="Q07TK1"/>
<feature type="domain" description="Flagellar hook protein FlgE D2" evidence="8">
    <location>
        <begin position="173"/>
        <end position="291"/>
    </location>
</feature>
<dbReference type="NCBIfam" id="TIGR03506">
    <property type="entry name" value="FlgEFG_subfam"/>
    <property type="match status" value="1"/>
</dbReference>
<dbReference type="Pfam" id="PF07559">
    <property type="entry name" value="FlgE_D2"/>
    <property type="match status" value="1"/>
</dbReference>
<dbReference type="Pfam" id="PF22692">
    <property type="entry name" value="LlgE_F_G_D1"/>
    <property type="match status" value="1"/>
</dbReference>
<accession>Q07TK1</accession>
<dbReference type="InterPro" id="IPR011491">
    <property type="entry name" value="FlgE_D2"/>
</dbReference>
<dbReference type="KEGG" id="rpe:RPE_0777"/>
<protein>
    <recommendedName>
        <fullName evidence="3 5">Flagellar hook protein FlgE</fullName>
    </recommendedName>
</protein>
<dbReference type="eggNOG" id="COG1749">
    <property type="taxonomic scope" value="Bacteria"/>
</dbReference>
<keyword evidence="10" id="KW-0966">Cell projection</keyword>
<feature type="domain" description="Flagellar basal body rod protein N-terminal" evidence="6">
    <location>
        <begin position="9"/>
        <end position="37"/>
    </location>
</feature>
<reference evidence="10" key="1">
    <citation type="submission" date="2006-09" db="EMBL/GenBank/DDBJ databases">
        <title>Complete sequence of Rhodopseudomonas palustris BisA53.</title>
        <authorList>
            <consortium name="US DOE Joint Genome Institute"/>
            <person name="Copeland A."/>
            <person name="Lucas S."/>
            <person name="Lapidus A."/>
            <person name="Barry K."/>
            <person name="Detter J.C."/>
            <person name="Glavina del Rio T."/>
            <person name="Hammon N."/>
            <person name="Israni S."/>
            <person name="Dalin E."/>
            <person name="Tice H."/>
            <person name="Pitluck S."/>
            <person name="Chain P."/>
            <person name="Malfatti S."/>
            <person name="Shin M."/>
            <person name="Vergez L."/>
            <person name="Schmutz J."/>
            <person name="Larimer F."/>
            <person name="Land M."/>
            <person name="Hauser L."/>
            <person name="Pelletier D.A."/>
            <person name="Kyrpides N."/>
            <person name="Kim E."/>
            <person name="Harwood C.S."/>
            <person name="Oda Y."/>
            <person name="Richardson P."/>
        </authorList>
    </citation>
    <scope>NUCLEOTIDE SEQUENCE [LARGE SCALE GENOMIC DNA]</scope>
    <source>
        <strain evidence="10">BisA53</strain>
    </source>
</reference>
<dbReference type="InterPro" id="IPR010930">
    <property type="entry name" value="Flg_bb/hook_C_dom"/>
</dbReference>
<dbReference type="InterPro" id="IPR037925">
    <property type="entry name" value="FlgE/F/G-like"/>
</dbReference>
<dbReference type="InterPro" id="IPR001444">
    <property type="entry name" value="Flag_bb_rod_N"/>
</dbReference>
<dbReference type="GO" id="GO:0009425">
    <property type="term" value="C:bacterial-type flagellum basal body"/>
    <property type="evidence" value="ECO:0007669"/>
    <property type="project" value="UniProtKB-SubCell"/>
</dbReference>
<keyword evidence="10" id="KW-0282">Flagellum</keyword>
<evidence type="ECO:0000256" key="5">
    <source>
        <dbReference type="RuleBase" id="RU362116"/>
    </source>
</evidence>
<dbReference type="OrthoDB" id="8372879at2"/>
<dbReference type="NCBIfam" id="NF004242">
    <property type="entry name" value="PRK05682.2-1"/>
    <property type="match status" value="1"/>
</dbReference>
<dbReference type="Gene3D" id="2.60.98.20">
    <property type="entry name" value="Flagellar hook protein FlgE"/>
    <property type="match status" value="1"/>
</dbReference>
<comment type="similarity">
    <text evidence="2 5">Belongs to the flagella basal body rod proteins family.</text>
</comment>
<feature type="domain" description="Flagellar basal-body/hook protein C-terminal" evidence="7">
    <location>
        <begin position="375"/>
        <end position="418"/>
    </location>
</feature>
<evidence type="ECO:0000259" key="9">
    <source>
        <dbReference type="Pfam" id="PF22692"/>
    </source>
</evidence>
<dbReference type="EMBL" id="CP000463">
    <property type="protein sequence ID" value="ABJ04733.1"/>
    <property type="molecule type" value="Genomic_DNA"/>
</dbReference>
<keyword evidence="10" id="KW-0969">Cilium</keyword>
<evidence type="ECO:0000256" key="2">
    <source>
        <dbReference type="ARBA" id="ARBA00009677"/>
    </source>
</evidence>